<evidence type="ECO:0000256" key="6">
    <source>
        <dbReference type="ARBA" id="ARBA00023125"/>
    </source>
</evidence>
<gene>
    <name evidence="10" type="ORF">NADFUDRAFT_48418</name>
</gene>
<feature type="compositionally biased region" description="Acidic residues" evidence="9">
    <location>
        <begin position="267"/>
        <end position="280"/>
    </location>
</feature>
<organism evidence="10 11">
    <name type="scientific">Nadsonia fulvescens var. elongata DSM 6958</name>
    <dbReference type="NCBI Taxonomy" id="857566"/>
    <lineage>
        <taxon>Eukaryota</taxon>
        <taxon>Fungi</taxon>
        <taxon>Dikarya</taxon>
        <taxon>Ascomycota</taxon>
        <taxon>Saccharomycotina</taxon>
        <taxon>Dipodascomycetes</taxon>
        <taxon>Dipodascales</taxon>
        <taxon>Dipodascales incertae sedis</taxon>
        <taxon>Nadsonia</taxon>
    </lineage>
</organism>
<dbReference type="GO" id="GO:2000001">
    <property type="term" value="P:regulation of DNA damage checkpoint"/>
    <property type="evidence" value="ECO:0007669"/>
    <property type="project" value="TreeGrafter"/>
</dbReference>
<dbReference type="SUPFAM" id="SSF50978">
    <property type="entry name" value="WD40 repeat-like"/>
    <property type="match status" value="1"/>
</dbReference>
<dbReference type="InterPro" id="IPR001680">
    <property type="entry name" value="WD40_rpt"/>
</dbReference>
<evidence type="ECO:0000256" key="3">
    <source>
        <dbReference type="ARBA" id="ARBA00022574"/>
    </source>
</evidence>
<keyword evidence="5 8" id="KW-0227">DNA damage</keyword>
<keyword evidence="11" id="KW-1185">Reference proteome</keyword>
<dbReference type="Pfam" id="PF00400">
    <property type="entry name" value="WD40"/>
    <property type="match status" value="2"/>
</dbReference>
<keyword evidence="4" id="KW-0677">Repeat</keyword>
<proteinExistence type="inferred from homology"/>
<evidence type="ECO:0000256" key="1">
    <source>
        <dbReference type="ARBA" id="ARBA00005434"/>
    </source>
</evidence>
<sequence>MTPELSEFEKRRLENIKRNQELLKSLEFDSINDSIVRSALVSKPILTTRSKRAVPSTTSNKRRTHHIAKTNEAVAPLRKSRRLQGIKADDEVAREEAEKASEAQRDLEVEKRTRVGGDIDLENLLHVNDKSEAAVDDRAWEQMWYNFSGGEKVNEGDFFDKIKYKDRNEPKQVKQEDGIDTYSVNRNKSKSIPQLREEISSLQLDQRFDPADIRMTPERIFSMAFHPTLNKPLIFAGDKVGTLGIWDAFNPLNKQETDFKERVKKEEDEDEDNEPNDEEQPNILQLKIHTRTVSSIRFSPESTNTTKLFTSSYDGSIRLLDLNKKVSSEMYVYPSDPRNPVAISDLCFAGSDPNLLYFTTLEGQMGRKDIRQDTKNNDADLYRLHDKKIGGFHVNPIAPHLVVTASLDRTMKLWDMRMINKKEDSESTPHLCGVYDSRLSISCAEWNGNNNVVVNGYDDSIRVFDFNTSFAKSELKLESSQVFNNLDDKEYTTETLVPTARVKHNCQTGRWVTILKSHWQQSPSDRIDRFVIGNMNRYIDVYTADGRQLAHLGHPLMSAVPAVSQFHPTCNWIVGGSASGKAYLWK</sequence>
<keyword evidence="3 7" id="KW-0853">WD repeat</keyword>
<comment type="similarity">
    <text evidence="1 8">Belongs to the WD repeat DDB2/WDR76 family.</text>
</comment>
<feature type="compositionally biased region" description="Basic and acidic residues" evidence="9">
    <location>
        <begin position="257"/>
        <end position="266"/>
    </location>
</feature>
<reference evidence="10 11" key="1">
    <citation type="journal article" date="2016" name="Proc. Natl. Acad. Sci. U.S.A.">
        <title>Comparative genomics of biotechnologically important yeasts.</title>
        <authorList>
            <person name="Riley R."/>
            <person name="Haridas S."/>
            <person name="Wolfe K.H."/>
            <person name="Lopes M.R."/>
            <person name="Hittinger C.T."/>
            <person name="Goeker M."/>
            <person name="Salamov A.A."/>
            <person name="Wisecaver J.H."/>
            <person name="Long T.M."/>
            <person name="Calvey C.H."/>
            <person name="Aerts A.L."/>
            <person name="Barry K.W."/>
            <person name="Choi C."/>
            <person name="Clum A."/>
            <person name="Coughlan A.Y."/>
            <person name="Deshpande S."/>
            <person name="Douglass A.P."/>
            <person name="Hanson S.J."/>
            <person name="Klenk H.-P."/>
            <person name="LaButti K.M."/>
            <person name="Lapidus A."/>
            <person name="Lindquist E.A."/>
            <person name="Lipzen A.M."/>
            <person name="Meier-Kolthoff J.P."/>
            <person name="Ohm R.A."/>
            <person name="Otillar R.P."/>
            <person name="Pangilinan J.L."/>
            <person name="Peng Y."/>
            <person name="Rokas A."/>
            <person name="Rosa C.A."/>
            <person name="Scheuner C."/>
            <person name="Sibirny A.A."/>
            <person name="Slot J.C."/>
            <person name="Stielow J.B."/>
            <person name="Sun H."/>
            <person name="Kurtzman C.P."/>
            <person name="Blackwell M."/>
            <person name="Grigoriev I.V."/>
            <person name="Jeffries T.W."/>
        </authorList>
    </citation>
    <scope>NUCLEOTIDE SEQUENCE [LARGE SCALE GENOMIC DNA]</scope>
    <source>
        <strain evidence="10 11">DSM 6958</strain>
    </source>
</reference>
<dbReference type="PROSITE" id="PS50082">
    <property type="entry name" value="WD_REPEATS_2"/>
    <property type="match status" value="2"/>
</dbReference>
<dbReference type="PROSITE" id="PS00678">
    <property type="entry name" value="WD_REPEATS_1"/>
    <property type="match status" value="1"/>
</dbReference>
<dbReference type="AlphaFoldDB" id="A0A1E3PQN3"/>
<dbReference type="Proteomes" id="UP000095009">
    <property type="component" value="Unassembled WGS sequence"/>
</dbReference>
<dbReference type="SMART" id="SM00320">
    <property type="entry name" value="WD40"/>
    <property type="match status" value="5"/>
</dbReference>
<dbReference type="GO" id="GO:0005634">
    <property type="term" value="C:nucleus"/>
    <property type="evidence" value="ECO:0007669"/>
    <property type="project" value="TreeGrafter"/>
</dbReference>
<dbReference type="GO" id="GO:0006974">
    <property type="term" value="P:DNA damage response"/>
    <property type="evidence" value="ECO:0007669"/>
    <property type="project" value="UniProtKB-KW"/>
</dbReference>
<dbReference type="GO" id="GO:0003677">
    <property type="term" value="F:DNA binding"/>
    <property type="evidence" value="ECO:0007669"/>
    <property type="project" value="UniProtKB-UniRule"/>
</dbReference>
<evidence type="ECO:0000256" key="5">
    <source>
        <dbReference type="ARBA" id="ARBA00022763"/>
    </source>
</evidence>
<feature type="region of interest" description="Disordered" evidence="9">
    <location>
        <begin position="257"/>
        <end position="286"/>
    </location>
</feature>
<evidence type="ECO:0000313" key="10">
    <source>
        <dbReference type="EMBL" id="ODQ67745.1"/>
    </source>
</evidence>
<feature type="repeat" description="WD" evidence="7">
    <location>
        <begin position="382"/>
        <end position="417"/>
    </location>
</feature>
<evidence type="ECO:0000313" key="11">
    <source>
        <dbReference type="Proteomes" id="UP000095009"/>
    </source>
</evidence>
<evidence type="ECO:0000256" key="2">
    <source>
        <dbReference type="ARBA" id="ARBA00021132"/>
    </source>
</evidence>
<evidence type="ECO:0000256" key="8">
    <source>
        <dbReference type="RuleBase" id="RU365004"/>
    </source>
</evidence>
<dbReference type="PANTHER" id="PTHR14773:SF0">
    <property type="entry name" value="WD REPEAT-CONTAINING PROTEIN 76"/>
    <property type="match status" value="1"/>
</dbReference>
<dbReference type="InterPro" id="IPR050853">
    <property type="entry name" value="WD_repeat_DNA-damage-binding"/>
</dbReference>
<dbReference type="PANTHER" id="PTHR14773">
    <property type="entry name" value="WD REPEAT-CONTAINING PROTEIN 76"/>
    <property type="match status" value="1"/>
</dbReference>
<dbReference type="STRING" id="857566.A0A1E3PQN3"/>
<dbReference type="EMBL" id="KV454406">
    <property type="protein sequence ID" value="ODQ67745.1"/>
    <property type="molecule type" value="Genomic_DNA"/>
</dbReference>
<keyword evidence="6 8" id="KW-0238">DNA-binding</keyword>
<dbReference type="Gene3D" id="2.130.10.10">
    <property type="entry name" value="YVTN repeat-like/Quinoprotein amine dehydrogenase"/>
    <property type="match status" value="1"/>
</dbReference>
<accession>A0A1E3PQN3</accession>
<dbReference type="InterPro" id="IPR019775">
    <property type="entry name" value="WD40_repeat_CS"/>
</dbReference>
<evidence type="ECO:0000256" key="7">
    <source>
        <dbReference type="PROSITE-ProRule" id="PRU00221"/>
    </source>
</evidence>
<name>A0A1E3PQN3_9ASCO</name>
<evidence type="ECO:0000256" key="4">
    <source>
        <dbReference type="ARBA" id="ARBA00022737"/>
    </source>
</evidence>
<dbReference type="InterPro" id="IPR015943">
    <property type="entry name" value="WD40/YVTN_repeat-like_dom_sf"/>
</dbReference>
<comment type="function">
    <text evidence="8">DNA-binding protein that binds to both single- and double-stranded DNA. Binds preferentially to UV-damaged DNA. May be involved in DNA-metabolic processes.</text>
</comment>
<evidence type="ECO:0000256" key="9">
    <source>
        <dbReference type="SAM" id="MobiDB-lite"/>
    </source>
</evidence>
<feature type="repeat" description="WD" evidence="7">
    <location>
        <begin position="286"/>
        <end position="330"/>
    </location>
</feature>
<dbReference type="OrthoDB" id="9890280at2759"/>
<protein>
    <recommendedName>
        <fullName evidence="2 8">DNA damage-binding protein CMR1</fullName>
    </recommendedName>
</protein>
<dbReference type="InterPro" id="IPR036322">
    <property type="entry name" value="WD40_repeat_dom_sf"/>
</dbReference>